<keyword evidence="2 4" id="KW-0689">Ribosomal protein</keyword>
<dbReference type="Gene3D" id="3.30.1390.20">
    <property type="entry name" value="Ribosomal protein L30, ferredoxin-like fold domain"/>
    <property type="match status" value="1"/>
</dbReference>
<dbReference type="InterPro" id="IPR039699">
    <property type="entry name" value="Ribosomal_uL30"/>
</dbReference>
<dbReference type="GO" id="GO:0003723">
    <property type="term" value="F:RNA binding"/>
    <property type="evidence" value="ECO:0007669"/>
    <property type="project" value="TreeGrafter"/>
</dbReference>
<feature type="domain" description="Large ribosomal subunit protein uL30-like ferredoxin-like fold" evidence="5">
    <location>
        <begin position="16"/>
        <end position="67"/>
    </location>
</feature>
<evidence type="ECO:0000256" key="3">
    <source>
        <dbReference type="ARBA" id="ARBA00023274"/>
    </source>
</evidence>
<evidence type="ECO:0000256" key="2">
    <source>
        <dbReference type="ARBA" id="ARBA00022980"/>
    </source>
</evidence>
<keyword evidence="3 4" id="KW-0687">Ribonucleoprotein</keyword>
<dbReference type="NCBIfam" id="NF004711">
    <property type="entry name" value="PRK06049.1"/>
    <property type="match status" value="1"/>
</dbReference>
<organism evidence="6">
    <name type="scientific">Fervidicoccus fontis</name>
    <dbReference type="NCBI Taxonomy" id="683846"/>
    <lineage>
        <taxon>Archaea</taxon>
        <taxon>Thermoproteota</taxon>
        <taxon>Thermoprotei</taxon>
        <taxon>Fervidicoccales</taxon>
        <taxon>Fervidicoccaceae</taxon>
        <taxon>Fervidicoccus</taxon>
    </lineage>
</organism>
<dbReference type="InterPro" id="IPR036919">
    <property type="entry name" value="Ribo_uL30_ferredoxin-like_sf"/>
</dbReference>
<evidence type="ECO:0000259" key="5">
    <source>
        <dbReference type="Pfam" id="PF00327"/>
    </source>
</evidence>
<dbReference type="InterPro" id="IPR035808">
    <property type="entry name" value="Ribosomal_uL30_euk_arc"/>
</dbReference>
<dbReference type="GO" id="GO:0022625">
    <property type="term" value="C:cytosolic large ribosomal subunit"/>
    <property type="evidence" value="ECO:0007669"/>
    <property type="project" value="UniProtKB-UniRule"/>
</dbReference>
<comment type="subunit">
    <text evidence="4">Part of the 50S ribosomal subunit.</text>
</comment>
<dbReference type="HAMAP" id="MF_01371_A">
    <property type="entry name" value="Ribosomal_uL30_A"/>
    <property type="match status" value="1"/>
</dbReference>
<dbReference type="InterPro" id="IPR005997">
    <property type="entry name" value="Ribosomal_uL30_arc"/>
</dbReference>
<dbReference type="GO" id="GO:0003735">
    <property type="term" value="F:structural constituent of ribosome"/>
    <property type="evidence" value="ECO:0007669"/>
    <property type="project" value="UniProtKB-UniRule"/>
</dbReference>
<dbReference type="InterPro" id="IPR016082">
    <property type="entry name" value="Ribosomal_uL30_ferredoxin-like"/>
</dbReference>
<comment type="similarity">
    <text evidence="1 4">Belongs to the universal ribosomal protein uL30 family.</text>
</comment>
<dbReference type="NCBIfam" id="TIGR01309">
    <property type="entry name" value="uL30_arch"/>
    <property type="match status" value="1"/>
</dbReference>
<gene>
    <name evidence="4" type="primary">rpl30</name>
    <name evidence="6" type="ORF">ENO36_04445</name>
</gene>
<dbReference type="GO" id="GO:0006412">
    <property type="term" value="P:translation"/>
    <property type="evidence" value="ECO:0007669"/>
    <property type="project" value="UniProtKB-UniRule"/>
</dbReference>
<dbReference type="GO" id="GO:0000463">
    <property type="term" value="P:maturation of LSU-rRNA from tricistronic rRNA transcript (SSU-rRNA, 5.8S rRNA, LSU-rRNA)"/>
    <property type="evidence" value="ECO:0007669"/>
    <property type="project" value="TreeGrafter"/>
</dbReference>
<dbReference type="Proteomes" id="UP000885664">
    <property type="component" value="Unassembled WGS sequence"/>
</dbReference>
<reference evidence="6" key="1">
    <citation type="journal article" date="2020" name="mSystems">
        <title>Genome- and Community-Level Interaction Insights into Carbon Utilization and Element Cycling Functions of Hydrothermarchaeota in Hydrothermal Sediment.</title>
        <authorList>
            <person name="Zhou Z."/>
            <person name="Liu Y."/>
            <person name="Xu W."/>
            <person name="Pan J."/>
            <person name="Luo Z.H."/>
            <person name="Li M."/>
        </authorList>
    </citation>
    <scope>NUCLEOTIDE SEQUENCE [LARGE SCALE GENOMIC DNA]</scope>
    <source>
        <strain evidence="6">SpSt-1259</strain>
    </source>
</reference>
<dbReference type="Pfam" id="PF00327">
    <property type="entry name" value="Ribosomal_L30"/>
    <property type="match status" value="1"/>
</dbReference>
<dbReference type="Gene3D" id="1.10.15.30">
    <property type="match status" value="1"/>
</dbReference>
<dbReference type="EMBL" id="DSFE01000094">
    <property type="protein sequence ID" value="HEU98084.1"/>
    <property type="molecule type" value="Genomic_DNA"/>
</dbReference>
<evidence type="ECO:0000256" key="1">
    <source>
        <dbReference type="ARBA" id="ARBA00007594"/>
    </source>
</evidence>
<dbReference type="SUPFAM" id="SSF55129">
    <property type="entry name" value="Ribosomal protein L30p/L7e"/>
    <property type="match status" value="1"/>
</dbReference>
<sequence length="169" mass="19529">MEAEKVAVRQGSGNLIAIIRLKGRVNIKEEEEKTLQLLRLKKKYNMSIYPKDLPGLDGMLNKVRHLVTWGEINEETLEEVLRKRGRISGNRRLNDAALKELFNIDSVHVLAQKIFNGEIKLHEQEKIKPIFRLHPPKGGFKRSTRKYFEVGGELGYRGDAINELIRKMI</sequence>
<evidence type="ECO:0000313" key="6">
    <source>
        <dbReference type="EMBL" id="HEU98084.1"/>
    </source>
</evidence>
<dbReference type="PANTHER" id="PTHR11524:SF16">
    <property type="entry name" value="LARGE RIBOSOMAL SUBUNIT PROTEIN UL30"/>
    <property type="match status" value="1"/>
</dbReference>
<accession>A0A7C2UWT5</accession>
<protein>
    <recommendedName>
        <fullName evidence="4">Large ribosomal subunit protein uL30</fullName>
    </recommendedName>
</protein>
<dbReference type="AlphaFoldDB" id="A0A7C2UWT5"/>
<comment type="caution">
    <text evidence="6">The sequence shown here is derived from an EMBL/GenBank/DDBJ whole genome shotgun (WGS) entry which is preliminary data.</text>
</comment>
<evidence type="ECO:0000256" key="4">
    <source>
        <dbReference type="HAMAP-Rule" id="MF_01371"/>
    </source>
</evidence>
<proteinExistence type="inferred from homology"/>
<name>A0A7C2UWT5_9CREN</name>
<dbReference type="CDD" id="cd01657">
    <property type="entry name" value="Ribosomal_L7_archeal_euk"/>
    <property type="match status" value="1"/>
</dbReference>
<dbReference type="PANTHER" id="PTHR11524">
    <property type="entry name" value="60S RIBOSOMAL PROTEIN L7"/>
    <property type="match status" value="1"/>
</dbReference>